<dbReference type="Pfam" id="PF00001">
    <property type="entry name" value="7tm_1"/>
    <property type="match status" value="2"/>
</dbReference>
<dbReference type="GO" id="GO:0004930">
    <property type="term" value="F:G protein-coupled receptor activity"/>
    <property type="evidence" value="ECO:0007669"/>
    <property type="project" value="UniProtKB-KW"/>
</dbReference>
<dbReference type="AlphaFoldDB" id="A0AAN0N814"/>
<keyword evidence="3" id="KW-1003">Cell membrane</keyword>
<dbReference type="PROSITE" id="PS00237">
    <property type="entry name" value="G_PROTEIN_RECEP_F1_1"/>
    <property type="match status" value="1"/>
</dbReference>
<evidence type="ECO:0000256" key="9">
    <source>
        <dbReference type="ARBA" id="ARBA00023224"/>
    </source>
</evidence>
<evidence type="ECO:0000256" key="4">
    <source>
        <dbReference type="ARBA" id="ARBA00022692"/>
    </source>
</evidence>
<dbReference type="EMBL" id="PP155015">
    <property type="protein sequence ID" value="WRW34089.1"/>
    <property type="molecule type" value="mRNA"/>
</dbReference>
<protein>
    <submittedName>
        <fullName evidence="13">G protein-coupled receptor</fullName>
    </submittedName>
</protein>
<dbReference type="PANTHER" id="PTHR24248">
    <property type="entry name" value="ADRENERGIC RECEPTOR-RELATED G-PROTEIN COUPLED RECEPTOR"/>
    <property type="match status" value="1"/>
</dbReference>
<evidence type="ECO:0000256" key="10">
    <source>
        <dbReference type="RuleBase" id="RU000688"/>
    </source>
</evidence>
<dbReference type="GO" id="GO:0043410">
    <property type="term" value="P:positive regulation of MAPK cascade"/>
    <property type="evidence" value="ECO:0007669"/>
    <property type="project" value="TreeGrafter"/>
</dbReference>
<proteinExistence type="evidence at transcript level"/>
<name>A0AAN0N814_9ACAR</name>
<keyword evidence="5 11" id="KW-1133">Transmembrane helix</keyword>
<keyword evidence="8 10" id="KW-0675">Receptor</keyword>
<evidence type="ECO:0000256" key="8">
    <source>
        <dbReference type="ARBA" id="ARBA00023170"/>
    </source>
</evidence>
<keyword evidence="4 10" id="KW-0812">Transmembrane</keyword>
<dbReference type="InterPro" id="IPR000276">
    <property type="entry name" value="GPCR_Rhodpsn"/>
</dbReference>
<keyword evidence="6 10" id="KW-0297">G-protein coupled receptor</keyword>
<dbReference type="Gene3D" id="1.20.1070.10">
    <property type="entry name" value="Rhodopsin 7-helix transmembrane proteins"/>
    <property type="match status" value="2"/>
</dbReference>
<dbReference type="PROSITE" id="PS50262">
    <property type="entry name" value="G_PROTEIN_RECEP_F1_2"/>
    <property type="match status" value="1"/>
</dbReference>
<evidence type="ECO:0000313" key="13">
    <source>
        <dbReference type="EMBL" id="WRW34089.1"/>
    </source>
</evidence>
<dbReference type="PANTHER" id="PTHR24248:SF204">
    <property type="entry name" value="HISTAMINE H1 RECEPTOR"/>
    <property type="match status" value="1"/>
</dbReference>
<reference evidence="13" key="1">
    <citation type="submission" date="2024-01" db="EMBL/GenBank/DDBJ databases">
        <title>Genome insights into chemosensory and detoxification machineries of broad mite, Polyphagotarsonemus latus (Tarsonemidae: Acari).</title>
        <authorList>
            <person name="Muthugoundar M."/>
            <person name="P J A."/>
            <person name="Augustine N."/>
        </authorList>
    </citation>
    <scope>NUCLEOTIDE SEQUENCE</scope>
</reference>
<evidence type="ECO:0000256" key="1">
    <source>
        <dbReference type="ARBA" id="ARBA00004651"/>
    </source>
</evidence>
<dbReference type="GO" id="GO:0071880">
    <property type="term" value="P:adenylate cyclase-activating adrenergic receptor signaling pathway"/>
    <property type="evidence" value="ECO:0007669"/>
    <property type="project" value="TreeGrafter"/>
</dbReference>
<feature type="transmembrane region" description="Helical" evidence="11">
    <location>
        <begin position="50"/>
        <end position="76"/>
    </location>
</feature>
<comment type="similarity">
    <text evidence="2 10">Belongs to the G-protein coupled receptor 1 family.</text>
</comment>
<evidence type="ECO:0000256" key="7">
    <source>
        <dbReference type="ARBA" id="ARBA00023136"/>
    </source>
</evidence>
<comment type="subcellular location">
    <subcellularLocation>
        <location evidence="1">Cell membrane</location>
        <topology evidence="1">Multi-pass membrane protein</topology>
    </subcellularLocation>
</comment>
<dbReference type="InterPro" id="IPR017452">
    <property type="entry name" value="GPCR_Rhodpsn_7TM"/>
</dbReference>
<accession>A0AAN0N814</accession>
<evidence type="ECO:0000259" key="12">
    <source>
        <dbReference type="PROSITE" id="PS50262"/>
    </source>
</evidence>
<dbReference type="PRINTS" id="PR00237">
    <property type="entry name" value="GPCRRHODOPSN"/>
</dbReference>
<evidence type="ECO:0000256" key="3">
    <source>
        <dbReference type="ARBA" id="ARBA00022475"/>
    </source>
</evidence>
<feature type="transmembrane region" description="Helical" evidence="11">
    <location>
        <begin position="758"/>
        <end position="778"/>
    </location>
</feature>
<dbReference type="SUPFAM" id="SSF81321">
    <property type="entry name" value="Family A G protein-coupled receptor-like"/>
    <property type="match status" value="2"/>
</dbReference>
<keyword evidence="7 11" id="KW-0472">Membrane</keyword>
<evidence type="ECO:0000256" key="5">
    <source>
        <dbReference type="ARBA" id="ARBA00022989"/>
    </source>
</evidence>
<sequence>MILQSQNQPNFLSILLVFILYSLSLLTFLGNAIVVHAIRTERKLRTVSNMYILSLAIADLIVGAIVMPISSTYVLTKEWIFGRSICQFWLIVDYSASTASIFNLLILSLDRYYSIKNPLKYLRKRTKKRALAMICVVWLISFSWALPILFWHIWNNPKGLRKHTETICETEFSDNMLFKLTSSSVNFLLPICLMMLLYAKIFLEIKSRGKLNIGRYSTSLKASSTSHSNLEQICLKDNELKYCSKKDFFKNTDKIEKKEQKNLKYFKNHSFRFREEKNYEKNMIKKTFNKCYENKKKNFNRATWSGKNIEKNKKVFRFSKSLDNLNKCRVNEEIESLKLFYKIYDDQILTKNKKIMTNEIFTNKNKEIKKPALENEKLIKINKKQKINYMFFNQEDKFSKELKTFENVIDSEIFMNKEKEKFLKLKSLKDENNINEINKKKSNGLNSRISFRNNFVLSKRINMNKTKKNSQQNINYNEKKLLLPPKVFINSKKHFNLKAEKCKLIQNNEHNLNSKNQFFNTNSKNQNSFIYKRNEDEKINFKNIEKIRKKYKSKSSWLSNLVSLSSISRSCDKNFKKSKIKKQQKCIDKHYNSKNRKSKSLENICNLENTSLKIIKNKSINSFFIYQNNCSSFFNKSLVYIQQNYENSFNEQINDLKTRSSISLNYINEQKNYLDATKFLRASNENSISPSNIKFEPCKQNLKKKNTSPNSSKSISLIYNLKKNNTDQMSCRSNPTSIHFNKIESSRLKQEKKAARQLGVIMGGFLICWLPYITVYIITAKCQCISTTFHTISIWLGYFNSTLNPFLYALCNDNFKQAFRKLLAKCCNQKNLAEKNYNGIAINNHNTINVSTRKKK</sequence>
<evidence type="ECO:0000256" key="2">
    <source>
        <dbReference type="ARBA" id="ARBA00010663"/>
    </source>
</evidence>
<keyword evidence="9 10" id="KW-0807">Transducer</keyword>
<evidence type="ECO:0000256" key="6">
    <source>
        <dbReference type="ARBA" id="ARBA00023040"/>
    </source>
</evidence>
<feature type="transmembrane region" description="Helical" evidence="11">
    <location>
        <begin position="12"/>
        <end position="38"/>
    </location>
</feature>
<dbReference type="GO" id="GO:0005886">
    <property type="term" value="C:plasma membrane"/>
    <property type="evidence" value="ECO:0007669"/>
    <property type="project" value="UniProtKB-SubCell"/>
</dbReference>
<feature type="transmembrane region" description="Helical" evidence="11">
    <location>
        <begin position="130"/>
        <end position="154"/>
    </location>
</feature>
<organism evidence="13">
    <name type="scientific">Polyphagotarsonemus latus</name>
    <dbReference type="NCBI Taxonomy" id="1204166"/>
    <lineage>
        <taxon>Eukaryota</taxon>
        <taxon>Metazoa</taxon>
        <taxon>Ecdysozoa</taxon>
        <taxon>Arthropoda</taxon>
        <taxon>Chelicerata</taxon>
        <taxon>Arachnida</taxon>
        <taxon>Acari</taxon>
        <taxon>Acariformes</taxon>
        <taxon>Trombidiformes</taxon>
        <taxon>Prostigmata</taxon>
        <taxon>Eleutherengona</taxon>
        <taxon>Heterostigmata</taxon>
        <taxon>Tarsonemoidea</taxon>
        <taxon>Tarsonemidae</taxon>
        <taxon>Polyphagotarsonemus</taxon>
    </lineage>
</organism>
<feature type="domain" description="G-protein coupled receptors family 1 profile" evidence="12">
    <location>
        <begin position="30"/>
        <end position="808"/>
    </location>
</feature>
<evidence type="ECO:0000256" key="11">
    <source>
        <dbReference type="SAM" id="Phobius"/>
    </source>
</evidence>
<feature type="transmembrane region" description="Helical" evidence="11">
    <location>
        <begin position="88"/>
        <end position="109"/>
    </location>
</feature>
<feature type="transmembrane region" description="Helical" evidence="11">
    <location>
        <begin position="185"/>
        <end position="203"/>
    </location>
</feature>